<keyword evidence="1 3" id="KW-0547">Nucleotide-binding</keyword>
<dbReference type="Pfam" id="PF22042">
    <property type="entry name" value="EF-G_D2"/>
    <property type="match status" value="1"/>
</dbReference>
<dbReference type="InterPro" id="IPR035651">
    <property type="entry name" value="BipA_V"/>
</dbReference>
<dbReference type="InterPro" id="IPR005225">
    <property type="entry name" value="Small_GTP-bd"/>
</dbReference>
<organism evidence="5 6">
    <name type="scientific">Chryseobacterium terrae</name>
    <dbReference type="NCBI Taxonomy" id="3163299"/>
    <lineage>
        <taxon>Bacteria</taxon>
        <taxon>Pseudomonadati</taxon>
        <taxon>Bacteroidota</taxon>
        <taxon>Flavobacteriia</taxon>
        <taxon>Flavobacteriales</taxon>
        <taxon>Weeksellaceae</taxon>
        <taxon>Chryseobacterium group</taxon>
        <taxon>Chryseobacterium</taxon>
    </lineage>
</organism>
<dbReference type="Gene3D" id="2.40.30.10">
    <property type="entry name" value="Translation factors"/>
    <property type="match status" value="1"/>
</dbReference>
<dbReference type="Gene3D" id="2.40.50.250">
    <property type="entry name" value="bipa protein"/>
    <property type="match status" value="1"/>
</dbReference>
<keyword evidence="3" id="KW-0963">Cytoplasm</keyword>
<dbReference type="InterPro" id="IPR006298">
    <property type="entry name" value="BipA"/>
</dbReference>
<dbReference type="InterPro" id="IPR000795">
    <property type="entry name" value="T_Tr_GTP-bd_dom"/>
</dbReference>
<dbReference type="InterPro" id="IPR027417">
    <property type="entry name" value="P-loop_NTPase"/>
</dbReference>
<dbReference type="InterPro" id="IPR047043">
    <property type="entry name" value="BipA_III"/>
</dbReference>
<feature type="binding site" evidence="3">
    <location>
        <begin position="14"/>
        <end position="19"/>
    </location>
    <ligand>
        <name>GTP</name>
        <dbReference type="ChEBI" id="CHEBI:37565"/>
    </ligand>
</feature>
<dbReference type="Pfam" id="PF21018">
    <property type="entry name" value="BipA_C"/>
    <property type="match status" value="1"/>
</dbReference>
<evidence type="ECO:0000256" key="1">
    <source>
        <dbReference type="ARBA" id="ARBA00022741"/>
    </source>
</evidence>
<dbReference type="NCBIfam" id="TIGR01394">
    <property type="entry name" value="TypA_BipA"/>
    <property type="match status" value="1"/>
</dbReference>
<dbReference type="Gene3D" id="3.30.70.240">
    <property type="match status" value="1"/>
</dbReference>
<dbReference type="InterPro" id="IPR031157">
    <property type="entry name" value="G_TR_CS"/>
</dbReference>
<evidence type="ECO:0000259" key="4">
    <source>
        <dbReference type="PROSITE" id="PS51722"/>
    </source>
</evidence>
<sequence length="602" mass="67499">MQNIRNIAIIAHVDHGKTTLVDKIIHATNIFRENQESGELIMDNNDLERERGITILSKNISVTYKDTKINVIDTPGHADFGGEVERVLKMADGVILLVDAFEGPMPQTRFVLQKALELGLRPLVVINKVDKPNCRPDEVHDQVFDLFFNLEATEEQLDFPTFYGSSKQGWFNTSLEQTDNIMPLLDGILQYVPAPKVEEGNLQMQITSLDFSSFLGRIAIGKVTRGELKESQWIGLAQADGKVVKGKIKELYVFEGLGKKKVTEVKAGDICAVVGFDAFQIGDSFVDLENPEPLERTAIDEPTLNMTFSINNSPFFGKDGKYVTSNHLKERLMKELEKNLALRVQQTDDANTFLVFGRGILHLSVLIETMRREGYEMTIGQPQVILREGENGEKLEPYESLVVDVPEEYASRVIDLATQRKGDLHIMETKGEMQHMEFEIPSRGLIGLRSQMLTATAGEAIMAHRFTEYKPFKGAIPGRNNGVLISKTQGPATEYSIAKLQDRGKFFVDPGEEIYAGMVIGEQNKPGDLVVNIVEAKQLNNMRASGKDKDTGVAPKILFSLEECMEYIQADEAIEVTPNFIRMRKKLLSEEERKRVERGAKA</sequence>
<dbReference type="SUPFAM" id="SSF54980">
    <property type="entry name" value="EF-G C-terminal domain-like"/>
    <property type="match status" value="2"/>
</dbReference>
<dbReference type="Gene3D" id="3.40.50.300">
    <property type="entry name" value="P-loop containing nucleotide triphosphate hydrolases"/>
    <property type="match status" value="1"/>
</dbReference>
<evidence type="ECO:0000256" key="3">
    <source>
        <dbReference type="HAMAP-Rule" id="MF_00849"/>
    </source>
</evidence>
<dbReference type="CDD" id="cd03691">
    <property type="entry name" value="BipA_TypA_II"/>
    <property type="match status" value="1"/>
</dbReference>
<gene>
    <name evidence="5" type="primary">typA</name>
    <name evidence="3" type="synonym">bipA</name>
    <name evidence="5" type="ORF">ABS765_00235</name>
</gene>
<dbReference type="InterPro" id="IPR047041">
    <property type="entry name" value="BipA_GTP-bd_dom"/>
</dbReference>
<proteinExistence type="inferred from homology"/>
<reference evidence="5 6" key="1">
    <citation type="submission" date="2024-06" db="EMBL/GenBank/DDBJ databases">
        <authorList>
            <person name="Kaempfer P."/>
            <person name="Viver T."/>
        </authorList>
    </citation>
    <scope>NUCLEOTIDE SEQUENCE [LARGE SCALE GENOMIC DNA]</scope>
    <source>
        <strain evidence="5 6">ST-37</strain>
    </source>
</reference>
<keyword evidence="3" id="KW-0699">rRNA-binding</keyword>
<feature type="domain" description="Tr-type G" evidence="4">
    <location>
        <begin position="2"/>
        <end position="196"/>
    </location>
</feature>
<dbReference type="InterPro" id="IPR042116">
    <property type="entry name" value="TypA/BipA_C"/>
</dbReference>
<dbReference type="Proteomes" id="UP001629058">
    <property type="component" value="Unassembled WGS sequence"/>
</dbReference>
<dbReference type="InterPro" id="IPR047042">
    <property type="entry name" value="BipA_II"/>
</dbReference>
<dbReference type="InterPro" id="IPR048876">
    <property type="entry name" value="BipA_C"/>
</dbReference>
<keyword evidence="2 3" id="KW-0342">GTP-binding</keyword>
<comment type="subunit">
    <text evidence="3">Monomer.</text>
</comment>
<comment type="catalytic activity">
    <reaction evidence="3">
        <text>GTP + H2O = GDP + phosphate + H(+)</text>
        <dbReference type="Rhea" id="RHEA:19669"/>
        <dbReference type="ChEBI" id="CHEBI:15377"/>
        <dbReference type="ChEBI" id="CHEBI:15378"/>
        <dbReference type="ChEBI" id="CHEBI:37565"/>
        <dbReference type="ChEBI" id="CHEBI:43474"/>
        <dbReference type="ChEBI" id="CHEBI:58189"/>
    </reaction>
</comment>
<keyword evidence="3" id="KW-0690">Ribosome biogenesis</keyword>
<dbReference type="CDD" id="cd01891">
    <property type="entry name" value="TypA_BipA"/>
    <property type="match status" value="1"/>
</dbReference>
<dbReference type="EMBL" id="JBELPY010000001">
    <property type="protein sequence ID" value="MFL9832450.1"/>
    <property type="molecule type" value="Genomic_DNA"/>
</dbReference>
<evidence type="ECO:0000313" key="6">
    <source>
        <dbReference type="Proteomes" id="UP001629058"/>
    </source>
</evidence>
<dbReference type="PRINTS" id="PR00315">
    <property type="entry name" value="ELONGATNFCT"/>
</dbReference>
<accession>A0ABW8XXS3</accession>
<dbReference type="RefSeq" id="WP_408086388.1">
    <property type="nucleotide sequence ID" value="NZ_JBELPY010000001.1"/>
</dbReference>
<dbReference type="SUPFAM" id="SSF50447">
    <property type="entry name" value="Translation proteins"/>
    <property type="match status" value="1"/>
</dbReference>
<comment type="function">
    <text evidence="3">A 50S ribosomal subunit assembly protein with GTPase activity, required for 50S subunit assembly at low temperatures, may also play a role in translation. Binds GTP and analogs. Binds the 70S ribosome between the 30S and 50S subunits, in a similar position as ribosome-bound EF-G; it contacts a number of ribosomal proteins, both rRNAs and the A-site tRNA.</text>
</comment>
<dbReference type="Pfam" id="PF00009">
    <property type="entry name" value="GTP_EFTU"/>
    <property type="match status" value="1"/>
</dbReference>
<protein>
    <recommendedName>
        <fullName evidence="3">Large ribosomal subunit assembly factor BipA</fullName>
        <ecNumber evidence="3">3.6.5.-</ecNumber>
    </recommendedName>
    <alternativeName>
        <fullName evidence="3">GTP-binding protein BipA</fullName>
    </alternativeName>
</protein>
<name>A0ABW8XXS3_9FLAO</name>
<keyword evidence="3" id="KW-0378">Hydrolase</keyword>
<dbReference type="PANTHER" id="PTHR42908">
    <property type="entry name" value="TRANSLATION ELONGATION FACTOR-RELATED"/>
    <property type="match status" value="1"/>
</dbReference>
<dbReference type="CDD" id="cd16263">
    <property type="entry name" value="BipA_III"/>
    <property type="match status" value="1"/>
</dbReference>
<dbReference type="HAMAP" id="MF_00849">
    <property type="entry name" value="BipA"/>
    <property type="match status" value="1"/>
</dbReference>
<keyword evidence="3" id="KW-0820">tRNA-binding</keyword>
<feature type="binding site" evidence="3">
    <location>
        <begin position="127"/>
        <end position="130"/>
    </location>
    <ligand>
        <name>GTP</name>
        <dbReference type="ChEBI" id="CHEBI:37565"/>
    </ligand>
</feature>
<dbReference type="SUPFAM" id="SSF52540">
    <property type="entry name" value="P-loop containing nucleoside triphosphate hydrolases"/>
    <property type="match status" value="1"/>
</dbReference>
<comment type="subcellular location">
    <subcellularLocation>
        <location evidence="3">Cytoplasm</location>
    </subcellularLocation>
    <text evidence="3">Binds to ribosomes.</text>
</comment>
<dbReference type="Pfam" id="PF00679">
    <property type="entry name" value="EFG_C"/>
    <property type="match status" value="1"/>
</dbReference>
<comment type="caution">
    <text evidence="5">The sequence shown here is derived from an EMBL/GenBank/DDBJ whole genome shotgun (WGS) entry which is preliminary data.</text>
</comment>
<keyword evidence="3" id="KW-0694">RNA-binding</keyword>
<dbReference type="InterPro" id="IPR000640">
    <property type="entry name" value="EFG_V-like"/>
</dbReference>
<comment type="similarity">
    <text evidence="3">Belongs to the TRAFAC class translation factor GTPase superfamily. Classic translation factor GTPase family. BipA subfamily.</text>
</comment>
<dbReference type="PROSITE" id="PS51722">
    <property type="entry name" value="G_TR_2"/>
    <property type="match status" value="1"/>
</dbReference>
<dbReference type="NCBIfam" id="TIGR00231">
    <property type="entry name" value="small_GTP"/>
    <property type="match status" value="1"/>
</dbReference>
<evidence type="ECO:0000313" key="5">
    <source>
        <dbReference type="EMBL" id="MFL9832450.1"/>
    </source>
</evidence>
<dbReference type="CDD" id="cd03710">
    <property type="entry name" value="BipA_TypA_C"/>
    <property type="match status" value="1"/>
</dbReference>
<dbReference type="Gene3D" id="3.30.70.870">
    <property type="entry name" value="Elongation Factor G (Translational Gtpase), domain 3"/>
    <property type="match status" value="1"/>
</dbReference>
<keyword evidence="6" id="KW-1185">Reference proteome</keyword>
<dbReference type="EC" id="3.6.5.-" evidence="3"/>
<dbReference type="PANTHER" id="PTHR42908:SF8">
    <property type="entry name" value="TR-TYPE G DOMAIN-CONTAINING PROTEIN"/>
    <property type="match status" value="1"/>
</dbReference>
<evidence type="ECO:0000256" key="2">
    <source>
        <dbReference type="ARBA" id="ARBA00023134"/>
    </source>
</evidence>
<dbReference type="InterPro" id="IPR009000">
    <property type="entry name" value="Transl_B-barrel_sf"/>
</dbReference>
<dbReference type="PROSITE" id="PS00301">
    <property type="entry name" value="G_TR_1"/>
    <property type="match status" value="1"/>
</dbReference>
<dbReference type="InterPro" id="IPR053905">
    <property type="entry name" value="EF-G-like_DII"/>
</dbReference>
<dbReference type="SMART" id="SM00838">
    <property type="entry name" value="EFG_C"/>
    <property type="match status" value="1"/>
</dbReference>
<dbReference type="InterPro" id="IPR035647">
    <property type="entry name" value="EFG_III/V"/>
</dbReference>